<evidence type="ECO:0000259" key="10">
    <source>
        <dbReference type="PROSITE" id="PS50262"/>
    </source>
</evidence>
<evidence type="ECO:0000313" key="11">
    <source>
        <dbReference type="EMBL" id="OQR70619.1"/>
    </source>
</evidence>
<dbReference type="InterPro" id="IPR017452">
    <property type="entry name" value="GPCR_Rhodpsn_7TM"/>
</dbReference>
<evidence type="ECO:0000256" key="9">
    <source>
        <dbReference type="SAM" id="Phobius"/>
    </source>
</evidence>
<dbReference type="PROSITE" id="PS50262">
    <property type="entry name" value="G_PROTEIN_RECEP_F1_2"/>
    <property type="match status" value="1"/>
</dbReference>
<dbReference type="InParanoid" id="A0A1V9XAQ5"/>
<evidence type="ECO:0000313" key="12">
    <source>
        <dbReference type="Proteomes" id="UP000192247"/>
    </source>
</evidence>
<dbReference type="AlphaFoldDB" id="A0A1V9XAQ5"/>
<evidence type="ECO:0000256" key="4">
    <source>
        <dbReference type="ARBA" id="ARBA00022989"/>
    </source>
</evidence>
<evidence type="ECO:0000256" key="8">
    <source>
        <dbReference type="ARBA" id="ARBA00023224"/>
    </source>
</evidence>
<dbReference type="GO" id="GO:0016020">
    <property type="term" value="C:membrane"/>
    <property type="evidence" value="ECO:0007669"/>
    <property type="project" value="UniProtKB-SubCell"/>
</dbReference>
<comment type="similarity">
    <text evidence="2">Belongs to the G-protein coupled receptor 1 family.</text>
</comment>
<dbReference type="PANTHER" id="PTHR24243:SF208">
    <property type="entry name" value="PYROKININ-1 RECEPTOR"/>
    <property type="match status" value="1"/>
</dbReference>
<reference evidence="11 12" key="1">
    <citation type="journal article" date="2017" name="Gigascience">
        <title>Draft genome of the honey bee ectoparasitic mite, Tropilaelaps mercedesae, is shaped by the parasitic life history.</title>
        <authorList>
            <person name="Dong X."/>
            <person name="Armstrong S.D."/>
            <person name="Xia D."/>
            <person name="Makepeace B.L."/>
            <person name="Darby A.C."/>
            <person name="Kadowaki T."/>
        </authorList>
    </citation>
    <scope>NUCLEOTIDE SEQUENCE [LARGE SCALE GENOMIC DNA]</scope>
    <source>
        <strain evidence="11">Wuxi-XJTLU</strain>
    </source>
</reference>
<keyword evidence="4 9" id="KW-1133">Transmembrane helix</keyword>
<dbReference type="Gene3D" id="1.20.1070.10">
    <property type="entry name" value="Rhodopsin 7-helix transmembrane proteins"/>
    <property type="match status" value="1"/>
</dbReference>
<organism evidence="11 12">
    <name type="scientific">Tropilaelaps mercedesae</name>
    <dbReference type="NCBI Taxonomy" id="418985"/>
    <lineage>
        <taxon>Eukaryota</taxon>
        <taxon>Metazoa</taxon>
        <taxon>Ecdysozoa</taxon>
        <taxon>Arthropoda</taxon>
        <taxon>Chelicerata</taxon>
        <taxon>Arachnida</taxon>
        <taxon>Acari</taxon>
        <taxon>Parasitiformes</taxon>
        <taxon>Mesostigmata</taxon>
        <taxon>Gamasina</taxon>
        <taxon>Dermanyssoidea</taxon>
        <taxon>Laelapidae</taxon>
        <taxon>Tropilaelaps</taxon>
    </lineage>
</organism>
<comment type="caution">
    <text evidence="11">The sequence shown here is derived from an EMBL/GenBank/DDBJ whole genome shotgun (WGS) entry which is preliminary data.</text>
</comment>
<dbReference type="PRINTS" id="PR00237">
    <property type="entry name" value="GPCRRHODOPSN"/>
</dbReference>
<protein>
    <submittedName>
        <fullName evidence="11">Gonadotropin-releasing hormone II receptor-like</fullName>
    </submittedName>
</protein>
<comment type="subcellular location">
    <subcellularLocation>
        <location evidence="1">Membrane</location>
        <topology evidence="1">Multi-pass membrane protein</topology>
    </subcellularLocation>
</comment>
<keyword evidence="6 9" id="KW-0472">Membrane</keyword>
<evidence type="ECO:0000256" key="7">
    <source>
        <dbReference type="ARBA" id="ARBA00023170"/>
    </source>
</evidence>
<gene>
    <name evidence="11" type="ORF">BIW11_11515</name>
</gene>
<evidence type="ECO:0000256" key="3">
    <source>
        <dbReference type="ARBA" id="ARBA00022692"/>
    </source>
</evidence>
<evidence type="ECO:0000256" key="2">
    <source>
        <dbReference type="ARBA" id="ARBA00010663"/>
    </source>
</evidence>
<evidence type="ECO:0000256" key="5">
    <source>
        <dbReference type="ARBA" id="ARBA00023040"/>
    </source>
</evidence>
<dbReference type="STRING" id="418985.A0A1V9XAQ5"/>
<proteinExistence type="inferred from homology"/>
<keyword evidence="8" id="KW-0807">Transducer</keyword>
<dbReference type="GO" id="GO:0004930">
    <property type="term" value="F:G protein-coupled receptor activity"/>
    <property type="evidence" value="ECO:0007669"/>
    <property type="project" value="UniProtKB-KW"/>
</dbReference>
<sequence length="114" mass="12885">MASNRTVLAESWPSLDELYPVDSSEESSSLCPECQFNSESLVSILVYSALFVCAAVGNVPVFLSLIRNRHRKSRIKLMMLHLAIADLIVTFIFIPIESFKNSYVENSSRVEWLI</sequence>
<dbReference type="SUPFAM" id="SSF81321">
    <property type="entry name" value="Family A G protein-coupled receptor-like"/>
    <property type="match status" value="1"/>
</dbReference>
<name>A0A1V9XAQ5_9ACAR</name>
<feature type="domain" description="G-protein coupled receptors family 1 profile" evidence="10">
    <location>
        <begin position="57"/>
        <end position="114"/>
    </location>
</feature>
<dbReference type="InterPro" id="IPR000276">
    <property type="entry name" value="GPCR_Rhodpsn"/>
</dbReference>
<evidence type="ECO:0000256" key="6">
    <source>
        <dbReference type="ARBA" id="ARBA00023136"/>
    </source>
</evidence>
<feature type="transmembrane region" description="Helical" evidence="9">
    <location>
        <begin position="77"/>
        <end position="96"/>
    </location>
</feature>
<evidence type="ECO:0000256" key="1">
    <source>
        <dbReference type="ARBA" id="ARBA00004141"/>
    </source>
</evidence>
<feature type="transmembrane region" description="Helical" evidence="9">
    <location>
        <begin position="44"/>
        <end position="65"/>
    </location>
</feature>
<keyword evidence="3 9" id="KW-0812">Transmembrane</keyword>
<dbReference type="OrthoDB" id="6410526at2759"/>
<dbReference type="PANTHER" id="PTHR24243">
    <property type="entry name" value="G-PROTEIN COUPLED RECEPTOR"/>
    <property type="match status" value="1"/>
</dbReference>
<dbReference type="EMBL" id="MNPL01016943">
    <property type="protein sequence ID" value="OQR70619.1"/>
    <property type="molecule type" value="Genomic_DNA"/>
</dbReference>
<keyword evidence="12" id="KW-1185">Reference proteome</keyword>
<keyword evidence="5" id="KW-0297">G-protein coupled receptor</keyword>
<accession>A0A1V9XAQ5</accession>
<keyword evidence="7 11" id="KW-0675">Receptor</keyword>
<dbReference type="Proteomes" id="UP000192247">
    <property type="component" value="Unassembled WGS sequence"/>
</dbReference>